<dbReference type="OrthoDB" id="280907at2"/>
<organism evidence="2 3">
    <name type="scientific">Blastopirellula marina</name>
    <dbReference type="NCBI Taxonomy" id="124"/>
    <lineage>
        <taxon>Bacteria</taxon>
        <taxon>Pseudomonadati</taxon>
        <taxon>Planctomycetota</taxon>
        <taxon>Planctomycetia</taxon>
        <taxon>Pirellulales</taxon>
        <taxon>Pirellulaceae</taxon>
        <taxon>Blastopirellula</taxon>
    </lineage>
</organism>
<keyword evidence="1" id="KW-1133">Transmembrane helix</keyword>
<dbReference type="AlphaFoldDB" id="A0A2S8FFK5"/>
<dbReference type="RefSeq" id="WP_105357194.1">
    <property type="nucleotide sequence ID" value="NZ_PUIB01000020.1"/>
</dbReference>
<accession>A0A2S8FFK5</accession>
<gene>
    <name evidence="2" type="ORF">C5Y98_20945</name>
</gene>
<keyword evidence="1" id="KW-0812">Transmembrane</keyword>
<reference evidence="2 3" key="1">
    <citation type="submission" date="2018-02" db="EMBL/GenBank/DDBJ databases">
        <title>Comparative genomes isolates from brazilian mangrove.</title>
        <authorList>
            <person name="Araujo J.E."/>
            <person name="Taketani R.G."/>
            <person name="Silva M.C.P."/>
            <person name="Loureco M.V."/>
            <person name="Andreote F.D."/>
        </authorList>
    </citation>
    <scope>NUCLEOTIDE SEQUENCE [LARGE SCALE GENOMIC DNA]</scope>
    <source>
        <strain evidence="2 3">NAP PRIS-MGV</strain>
    </source>
</reference>
<feature type="transmembrane region" description="Helical" evidence="1">
    <location>
        <begin position="6"/>
        <end position="26"/>
    </location>
</feature>
<dbReference type="Proteomes" id="UP000239388">
    <property type="component" value="Unassembled WGS sequence"/>
</dbReference>
<proteinExistence type="predicted"/>
<dbReference type="EMBL" id="PUIB01000020">
    <property type="protein sequence ID" value="PQO30860.1"/>
    <property type="molecule type" value="Genomic_DNA"/>
</dbReference>
<sequence length="162" mass="17803">MKTSGTWLVAAIVILAAAVAGLTLVYHWNRTRAVIEYFGPADAELILGADQVFLIRHVDGQTERRDITHVADLDDLQKALVEDASYRIPGELTKAKPQWTITLEFHRGGQSCAVDVDPQMGVIQAGGKQEQLDADPIREGMQEFFAYAISRTAPIPPKSDSE</sequence>
<evidence type="ECO:0000313" key="2">
    <source>
        <dbReference type="EMBL" id="PQO30860.1"/>
    </source>
</evidence>
<comment type="caution">
    <text evidence="2">The sequence shown here is derived from an EMBL/GenBank/DDBJ whole genome shotgun (WGS) entry which is preliminary data.</text>
</comment>
<name>A0A2S8FFK5_9BACT</name>
<evidence type="ECO:0000313" key="3">
    <source>
        <dbReference type="Proteomes" id="UP000239388"/>
    </source>
</evidence>
<keyword evidence="1" id="KW-0472">Membrane</keyword>
<evidence type="ECO:0000256" key="1">
    <source>
        <dbReference type="SAM" id="Phobius"/>
    </source>
</evidence>
<protein>
    <submittedName>
        <fullName evidence="2">Uncharacterized protein</fullName>
    </submittedName>
</protein>